<protein>
    <recommendedName>
        <fullName evidence="1">Transposase IS204/IS1001/IS1096/IS1165 DDE domain-containing protein</fullName>
    </recommendedName>
</protein>
<reference evidence="2 3" key="1">
    <citation type="submission" date="2019-11" db="EMBL/GenBank/DDBJ databases">
        <title>Comparative genomics of hydrocarbon-degrading Desulfosarcina strains.</title>
        <authorList>
            <person name="Watanabe M."/>
            <person name="Kojima H."/>
            <person name="Fukui M."/>
        </authorList>
    </citation>
    <scope>NUCLEOTIDE SEQUENCE [LARGE SCALE GENOMIC DNA]</scope>
    <source>
        <strain evidence="2 3">PP31</strain>
    </source>
</reference>
<organism evidence="2 3">
    <name type="scientific">Desulfosarcina widdelii</name>
    <dbReference type="NCBI Taxonomy" id="947919"/>
    <lineage>
        <taxon>Bacteria</taxon>
        <taxon>Pseudomonadati</taxon>
        <taxon>Thermodesulfobacteriota</taxon>
        <taxon>Desulfobacteria</taxon>
        <taxon>Desulfobacterales</taxon>
        <taxon>Desulfosarcinaceae</taxon>
        <taxon>Desulfosarcina</taxon>
    </lineage>
</organism>
<dbReference type="Pfam" id="PF01610">
    <property type="entry name" value="DDE_Tnp_ISL3"/>
    <property type="match status" value="1"/>
</dbReference>
<evidence type="ECO:0000313" key="3">
    <source>
        <dbReference type="Proteomes" id="UP000427769"/>
    </source>
</evidence>
<dbReference type="NCBIfam" id="NF033550">
    <property type="entry name" value="transpos_ISL3"/>
    <property type="match status" value="1"/>
</dbReference>
<evidence type="ECO:0000259" key="1">
    <source>
        <dbReference type="Pfam" id="PF01610"/>
    </source>
</evidence>
<dbReference type="InterPro" id="IPR002560">
    <property type="entry name" value="Transposase_DDE"/>
</dbReference>
<dbReference type="KEGG" id="dwd:DSCW_59520"/>
<gene>
    <name evidence="2" type="ORF">DSCW_59520</name>
</gene>
<proteinExistence type="predicted"/>
<evidence type="ECO:0000313" key="2">
    <source>
        <dbReference type="EMBL" id="BBO78535.1"/>
    </source>
</evidence>
<name>A0A5K7ZCN1_9BACT</name>
<feature type="domain" description="Transposase IS204/IS1001/IS1096/IS1165 DDE" evidence="1">
    <location>
        <begin position="1"/>
        <end position="234"/>
    </location>
</feature>
<dbReference type="PANTHER" id="PTHR33498:SF1">
    <property type="entry name" value="TRANSPOSASE FOR INSERTION SEQUENCE ELEMENT IS1557"/>
    <property type="match status" value="1"/>
</dbReference>
<dbReference type="OrthoDB" id="46712at2"/>
<dbReference type="InterPro" id="IPR047951">
    <property type="entry name" value="Transpos_ISL3"/>
</dbReference>
<keyword evidence="3" id="KW-1185">Reference proteome</keyword>
<dbReference type="PANTHER" id="PTHR33498">
    <property type="entry name" value="TRANSPOSASE FOR INSERTION SEQUENCE ELEMENT IS1557"/>
    <property type="match status" value="1"/>
</dbReference>
<dbReference type="Proteomes" id="UP000427769">
    <property type="component" value="Chromosome"/>
</dbReference>
<dbReference type="RefSeq" id="WP_155307156.1">
    <property type="nucleotide sequence ID" value="NZ_AP021875.1"/>
</dbReference>
<sequence>MDETSRRRGHNYVSLFVDLDETRVLFATGGKDASTVDRFKRDLTDHGGNPGAIEEMCCDMSPAFISGVEKHFPEAHITFDKFHVLKVLNEAVDQVRREESKDRPVLKGSRYLWLKNPFNLKASQAEQLEQLTIKKLNLKTSRAYHIKLNFQEFYNQTARTAETYLKKWYFWATHSRLEPMKKAAYTIKSHWDGVLRWFTSRINNGILEGINSLIQAAKARARGYRTERTLITMIYLIAGKLKFDLPT</sequence>
<dbReference type="AlphaFoldDB" id="A0A5K7ZCN1"/>
<dbReference type="EMBL" id="AP021875">
    <property type="protein sequence ID" value="BBO78535.1"/>
    <property type="molecule type" value="Genomic_DNA"/>
</dbReference>
<accession>A0A5K7ZCN1</accession>